<keyword evidence="1 6" id="KW-0597">Phosphoprotein</keyword>
<evidence type="ECO:0000259" key="9">
    <source>
        <dbReference type="PROSITE" id="PS51755"/>
    </source>
</evidence>
<keyword evidence="2" id="KW-0902">Two-component regulatory system</keyword>
<evidence type="ECO:0000313" key="11">
    <source>
        <dbReference type="Proteomes" id="UP001403385"/>
    </source>
</evidence>
<dbReference type="CDD" id="cd00383">
    <property type="entry name" value="trans_reg_C"/>
    <property type="match status" value="1"/>
</dbReference>
<protein>
    <submittedName>
        <fullName evidence="10">Response regulator transcription factor</fullName>
    </submittedName>
</protein>
<dbReference type="PROSITE" id="PS51755">
    <property type="entry name" value="OMPR_PHOB"/>
    <property type="match status" value="1"/>
</dbReference>
<proteinExistence type="predicted"/>
<organism evidence="10 11">
    <name type="scientific">Rapidithrix thailandica</name>
    <dbReference type="NCBI Taxonomy" id="413964"/>
    <lineage>
        <taxon>Bacteria</taxon>
        <taxon>Pseudomonadati</taxon>
        <taxon>Bacteroidota</taxon>
        <taxon>Cytophagia</taxon>
        <taxon>Cytophagales</taxon>
        <taxon>Flammeovirgaceae</taxon>
        <taxon>Rapidithrix</taxon>
    </lineage>
</organism>
<keyword evidence="5" id="KW-0804">Transcription</keyword>
<evidence type="ECO:0000256" key="6">
    <source>
        <dbReference type="PROSITE-ProRule" id="PRU00169"/>
    </source>
</evidence>
<reference evidence="10 11" key="1">
    <citation type="submission" date="2024-04" db="EMBL/GenBank/DDBJ databases">
        <title>Novel genus in family Flammeovirgaceae.</title>
        <authorList>
            <person name="Nguyen T.H."/>
            <person name="Vuong T.Q."/>
            <person name="Le H."/>
            <person name="Kim S.-G."/>
        </authorList>
    </citation>
    <scope>NUCLEOTIDE SEQUENCE [LARGE SCALE GENOMIC DNA]</scope>
    <source>
        <strain evidence="10 11">JCM 23209</strain>
    </source>
</reference>
<keyword evidence="4 7" id="KW-0238">DNA-binding</keyword>
<dbReference type="SMART" id="SM00862">
    <property type="entry name" value="Trans_reg_C"/>
    <property type="match status" value="1"/>
</dbReference>
<dbReference type="GO" id="GO:0006355">
    <property type="term" value="P:regulation of DNA-templated transcription"/>
    <property type="evidence" value="ECO:0007669"/>
    <property type="project" value="InterPro"/>
</dbReference>
<dbReference type="Pfam" id="PF00072">
    <property type="entry name" value="Response_reg"/>
    <property type="match status" value="1"/>
</dbReference>
<dbReference type="PROSITE" id="PS50110">
    <property type="entry name" value="RESPONSE_REGULATORY"/>
    <property type="match status" value="1"/>
</dbReference>
<evidence type="ECO:0000259" key="8">
    <source>
        <dbReference type="PROSITE" id="PS50110"/>
    </source>
</evidence>
<dbReference type="FunFam" id="3.40.50.2300:FF:000001">
    <property type="entry name" value="DNA-binding response regulator PhoB"/>
    <property type="match status" value="1"/>
</dbReference>
<dbReference type="Pfam" id="PF00486">
    <property type="entry name" value="Trans_reg_C"/>
    <property type="match status" value="1"/>
</dbReference>
<dbReference type="AlphaFoldDB" id="A0AAW9SB53"/>
<dbReference type="SUPFAM" id="SSF46894">
    <property type="entry name" value="C-terminal effector domain of the bipartite response regulators"/>
    <property type="match status" value="1"/>
</dbReference>
<dbReference type="PANTHER" id="PTHR48111">
    <property type="entry name" value="REGULATOR OF RPOS"/>
    <property type="match status" value="1"/>
</dbReference>
<feature type="DNA-binding region" description="OmpR/PhoB-type" evidence="7">
    <location>
        <begin position="134"/>
        <end position="231"/>
    </location>
</feature>
<sequence>MSKRKSPHILLVEDDLNLGFLLQEYLESESFDVILCRDGKQGYKAFKEQAFDLCILDVMLPKSDGFSLARQIKQRNEHVPIIFLTAKALKNDKLEGFEIGADDYITKPFDEDELVYRINAILRRTQKLPETNEETSFQIGAYEFDYLNQLLVIGDNSKRLTTKESEVLRLLSLHKNEILRRDAALLAIYGDSDYFNGRSFDVFITKLRKYLKEDPNVKIENIHGVGFKLVDQPS</sequence>
<dbReference type="InterPro" id="IPR001867">
    <property type="entry name" value="OmpR/PhoB-type_DNA-bd"/>
</dbReference>
<dbReference type="GO" id="GO:0000976">
    <property type="term" value="F:transcription cis-regulatory region binding"/>
    <property type="evidence" value="ECO:0007669"/>
    <property type="project" value="TreeGrafter"/>
</dbReference>
<evidence type="ECO:0000256" key="1">
    <source>
        <dbReference type="ARBA" id="ARBA00022553"/>
    </source>
</evidence>
<feature type="modified residue" description="4-aspartylphosphate" evidence="6">
    <location>
        <position position="57"/>
    </location>
</feature>
<dbReference type="PANTHER" id="PTHR48111:SF40">
    <property type="entry name" value="PHOSPHATE REGULON TRANSCRIPTIONAL REGULATORY PROTEIN PHOB"/>
    <property type="match status" value="1"/>
</dbReference>
<feature type="domain" description="OmpR/PhoB-type" evidence="9">
    <location>
        <begin position="134"/>
        <end position="231"/>
    </location>
</feature>
<dbReference type="SMART" id="SM00448">
    <property type="entry name" value="REC"/>
    <property type="match status" value="1"/>
</dbReference>
<dbReference type="RefSeq" id="WP_346823455.1">
    <property type="nucleotide sequence ID" value="NZ_JBDKWZ010000015.1"/>
</dbReference>
<dbReference type="InterPro" id="IPR039420">
    <property type="entry name" value="WalR-like"/>
</dbReference>
<dbReference type="Proteomes" id="UP001403385">
    <property type="component" value="Unassembled WGS sequence"/>
</dbReference>
<dbReference type="EMBL" id="JBDKWZ010000015">
    <property type="protein sequence ID" value="MEN7550672.1"/>
    <property type="molecule type" value="Genomic_DNA"/>
</dbReference>
<feature type="domain" description="Response regulatory" evidence="8">
    <location>
        <begin position="8"/>
        <end position="122"/>
    </location>
</feature>
<evidence type="ECO:0000256" key="5">
    <source>
        <dbReference type="ARBA" id="ARBA00023163"/>
    </source>
</evidence>
<keyword evidence="11" id="KW-1185">Reference proteome</keyword>
<accession>A0AAW9SB53</accession>
<dbReference type="Gene3D" id="3.40.50.2300">
    <property type="match status" value="1"/>
</dbReference>
<evidence type="ECO:0000256" key="7">
    <source>
        <dbReference type="PROSITE-ProRule" id="PRU01091"/>
    </source>
</evidence>
<keyword evidence="3" id="KW-0805">Transcription regulation</keyword>
<evidence type="ECO:0000256" key="3">
    <source>
        <dbReference type="ARBA" id="ARBA00023015"/>
    </source>
</evidence>
<dbReference type="SUPFAM" id="SSF52172">
    <property type="entry name" value="CheY-like"/>
    <property type="match status" value="1"/>
</dbReference>
<dbReference type="CDD" id="cd17574">
    <property type="entry name" value="REC_OmpR"/>
    <property type="match status" value="1"/>
</dbReference>
<dbReference type="GO" id="GO:0032993">
    <property type="term" value="C:protein-DNA complex"/>
    <property type="evidence" value="ECO:0007669"/>
    <property type="project" value="TreeGrafter"/>
</dbReference>
<evidence type="ECO:0000256" key="2">
    <source>
        <dbReference type="ARBA" id="ARBA00023012"/>
    </source>
</evidence>
<dbReference type="InterPro" id="IPR001789">
    <property type="entry name" value="Sig_transdc_resp-reg_receiver"/>
</dbReference>
<evidence type="ECO:0000256" key="4">
    <source>
        <dbReference type="ARBA" id="ARBA00023125"/>
    </source>
</evidence>
<dbReference type="InterPro" id="IPR011006">
    <property type="entry name" value="CheY-like_superfamily"/>
</dbReference>
<comment type="caution">
    <text evidence="10">The sequence shown here is derived from an EMBL/GenBank/DDBJ whole genome shotgun (WGS) entry which is preliminary data.</text>
</comment>
<dbReference type="Gene3D" id="1.10.10.10">
    <property type="entry name" value="Winged helix-like DNA-binding domain superfamily/Winged helix DNA-binding domain"/>
    <property type="match status" value="1"/>
</dbReference>
<gene>
    <name evidence="10" type="ORF">AAG747_22320</name>
</gene>
<dbReference type="GO" id="GO:0005829">
    <property type="term" value="C:cytosol"/>
    <property type="evidence" value="ECO:0007669"/>
    <property type="project" value="TreeGrafter"/>
</dbReference>
<dbReference type="GO" id="GO:0000156">
    <property type="term" value="F:phosphorelay response regulator activity"/>
    <property type="evidence" value="ECO:0007669"/>
    <property type="project" value="TreeGrafter"/>
</dbReference>
<name>A0AAW9SB53_9BACT</name>
<dbReference type="Gene3D" id="6.10.250.690">
    <property type="match status" value="1"/>
</dbReference>
<dbReference type="InterPro" id="IPR036388">
    <property type="entry name" value="WH-like_DNA-bd_sf"/>
</dbReference>
<dbReference type="InterPro" id="IPR016032">
    <property type="entry name" value="Sig_transdc_resp-reg_C-effctor"/>
</dbReference>
<evidence type="ECO:0000313" key="10">
    <source>
        <dbReference type="EMBL" id="MEN7550672.1"/>
    </source>
</evidence>